<name>A0A6G4W757_9HYPH</name>
<keyword evidence="4" id="KW-1185">Reference proteome</keyword>
<protein>
    <recommendedName>
        <fullName evidence="1">glutathione-specific gamma-glutamylcyclotransferase</fullName>
        <ecNumber evidence="1">4.3.2.7</ecNumber>
    </recommendedName>
</protein>
<dbReference type="SUPFAM" id="SSF110857">
    <property type="entry name" value="Gamma-glutamyl cyclotransferase-like"/>
    <property type="match status" value="1"/>
</dbReference>
<dbReference type="InterPro" id="IPR006840">
    <property type="entry name" value="ChaC"/>
</dbReference>
<dbReference type="Gene3D" id="3.10.490.10">
    <property type="entry name" value="Gamma-glutamyl cyclotransferase-like"/>
    <property type="match status" value="1"/>
</dbReference>
<dbReference type="PANTHER" id="PTHR12192">
    <property type="entry name" value="CATION TRANSPORT PROTEIN CHAC-RELATED"/>
    <property type="match status" value="1"/>
</dbReference>
<keyword evidence="2" id="KW-0456">Lyase</keyword>
<dbReference type="Pfam" id="PF04752">
    <property type="entry name" value="ChaC"/>
    <property type="match status" value="1"/>
</dbReference>
<accession>A0A6G4W757</accession>
<dbReference type="CDD" id="cd06661">
    <property type="entry name" value="GGCT_like"/>
    <property type="match status" value="1"/>
</dbReference>
<evidence type="ECO:0000256" key="1">
    <source>
        <dbReference type="ARBA" id="ARBA00012344"/>
    </source>
</evidence>
<gene>
    <name evidence="3" type="ORF">G6N73_04180</name>
</gene>
<dbReference type="GO" id="GO:0006751">
    <property type="term" value="P:glutathione catabolic process"/>
    <property type="evidence" value="ECO:0007669"/>
    <property type="project" value="InterPro"/>
</dbReference>
<dbReference type="AlphaFoldDB" id="A0A6G4W757"/>
<dbReference type="PANTHER" id="PTHR12192:SF2">
    <property type="entry name" value="GLUTATHIONE-SPECIFIC GAMMA-GLUTAMYLCYCLOTRANSFERASE 2"/>
    <property type="match status" value="1"/>
</dbReference>
<dbReference type="GO" id="GO:0061928">
    <property type="term" value="F:glutathione specific gamma-glutamylcyclotransferase activity"/>
    <property type="evidence" value="ECO:0007669"/>
    <property type="project" value="UniProtKB-EC"/>
</dbReference>
<dbReference type="RefSeq" id="WP_165023810.1">
    <property type="nucleotide sequence ID" value="NZ_JAAKZF010000003.1"/>
</dbReference>
<dbReference type="InterPro" id="IPR013024">
    <property type="entry name" value="GGCT-like"/>
</dbReference>
<sequence length="229" mass="25777">MPPRRMSLTPELVARCHRAVEDPGPEPGLAYLDDTDYEAILDTVLAGLSDAEPVWLFAYGSLIWRPELEHVEERLALARGWHRAFCIKMTRWRGTLDRPGLMMGLDRGGQCRGVAYRLPDGDLRERFAKLFRREMTAKPSTYRPHWMKLETAEGPVTALGFVVNRGGRTYAGKLDEAAVARALAGACGHLGSGPDYLYNTVSHLEERGIHDRHLWRLQKLVAELITENG</sequence>
<dbReference type="EC" id="4.3.2.7" evidence="1"/>
<evidence type="ECO:0000313" key="3">
    <source>
        <dbReference type="EMBL" id="NGO50384.1"/>
    </source>
</evidence>
<organism evidence="3 4">
    <name type="scientific">Allomesorhizobium camelthorni</name>
    <dbReference type="NCBI Taxonomy" id="475069"/>
    <lineage>
        <taxon>Bacteria</taxon>
        <taxon>Pseudomonadati</taxon>
        <taxon>Pseudomonadota</taxon>
        <taxon>Alphaproteobacteria</taxon>
        <taxon>Hyphomicrobiales</taxon>
        <taxon>Phyllobacteriaceae</taxon>
        <taxon>Allomesorhizobium</taxon>
    </lineage>
</organism>
<evidence type="ECO:0000313" key="4">
    <source>
        <dbReference type="Proteomes" id="UP001642900"/>
    </source>
</evidence>
<proteinExistence type="predicted"/>
<dbReference type="GO" id="GO:0005737">
    <property type="term" value="C:cytoplasm"/>
    <property type="evidence" value="ECO:0007669"/>
    <property type="project" value="TreeGrafter"/>
</dbReference>
<reference evidence="3 4" key="1">
    <citation type="submission" date="2020-02" db="EMBL/GenBank/DDBJ databases">
        <title>Genome sequence of strain CCNWXJ40-4.</title>
        <authorList>
            <person name="Gao J."/>
            <person name="Sun J."/>
        </authorList>
    </citation>
    <scope>NUCLEOTIDE SEQUENCE [LARGE SCALE GENOMIC DNA]</scope>
    <source>
        <strain evidence="3 4">CCNWXJ 40-4</strain>
    </source>
</reference>
<evidence type="ECO:0000256" key="2">
    <source>
        <dbReference type="ARBA" id="ARBA00023239"/>
    </source>
</evidence>
<comment type="caution">
    <text evidence="3">The sequence shown here is derived from an EMBL/GenBank/DDBJ whole genome shotgun (WGS) entry which is preliminary data.</text>
</comment>
<dbReference type="InterPro" id="IPR036568">
    <property type="entry name" value="GGCT-like_sf"/>
</dbReference>
<dbReference type="EMBL" id="JAAKZF010000003">
    <property type="protein sequence ID" value="NGO50384.1"/>
    <property type="molecule type" value="Genomic_DNA"/>
</dbReference>
<dbReference type="Proteomes" id="UP001642900">
    <property type="component" value="Unassembled WGS sequence"/>
</dbReference>